<organism evidence="1 2">
    <name type="scientific">Meganyctiphanes norvegica</name>
    <name type="common">Northern krill</name>
    <name type="synonym">Thysanopoda norvegica</name>
    <dbReference type="NCBI Taxonomy" id="48144"/>
    <lineage>
        <taxon>Eukaryota</taxon>
        <taxon>Metazoa</taxon>
        <taxon>Ecdysozoa</taxon>
        <taxon>Arthropoda</taxon>
        <taxon>Crustacea</taxon>
        <taxon>Multicrustacea</taxon>
        <taxon>Malacostraca</taxon>
        <taxon>Eumalacostraca</taxon>
        <taxon>Eucarida</taxon>
        <taxon>Euphausiacea</taxon>
        <taxon>Euphausiidae</taxon>
        <taxon>Meganyctiphanes</taxon>
    </lineage>
</organism>
<dbReference type="EMBL" id="CAXKWB010001364">
    <property type="protein sequence ID" value="CAL4064120.1"/>
    <property type="molecule type" value="Genomic_DNA"/>
</dbReference>
<dbReference type="AlphaFoldDB" id="A0AAV2PVI6"/>
<evidence type="ECO:0000313" key="2">
    <source>
        <dbReference type="Proteomes" id="UP001497623"/>
    </source>
</evidence>
<dbReference type="Proteomes" id="UP001497623">
    <property type="component" value="Unassembled WGS sequence"/>
</dbReference>
<evidence type="ECO:0000313" key="1">
    <source>
        <dbReference type="EMBL" id="CAL4064120.1"/>
    </source>
</evidence>
<proteinExistence type="predicted"/>
<gene>
    <name evidence="1" type="ORF">MNOR_LOCUS3859</name>
</gene>
<accession>A0AAV2PVI6</accession>
<comment type="caution">
    <text evidence="1">The sequence shown here is derived from an EMBL/GenBank/DDBJ whole genome shotgun (WGS) entry which is preliminary data.</text>
</comment>
<evidence type="ECO:0008006" key="3">
    <source>
        <dbReference type="Google" id="ProtNLM"/>
    </source>
</evidence>
<reference evidence="1 2" key="1">
    <citation type="submission" date="2024-05" db="EMBL/GenBank/DDBJ databases">
        <authorList>
            <person name="Wallberg A."/>
        </authorList>
    </citation>
    <scope>NUCLEOTIDE SEQUENCE [LARGE SCALE GENOMIC DNA]</scope>
</reference>
<protein>
    <recommendedName>
        <fullName evidence="3">Integrase catalytic domain-containing protein</fullName>
    </recommendedName>
</protein>
<name>A0AAV2PVI6_MEGNR</name>
<sequence>MTSAAESPRSNGIWECLNGVLGTLVNKTLYGTKCEMLMTITLVGFWFKSSNSRHFFFHNKLPSFEEVTSSEIVRRNLNALHVARYEFVKVESNERIKKTLRQDGVDQVLLLEETKRKC</sequence>
<keyword evidence="2" id="KW-1185">Reference proteome</keyword>